<dbReference type="InterPro" id="IPR044862">
    <property type="entry name" value="Pro_4_hyd_alph_FE2OG_OXY"/>
</dbReference>
<dbReference type="EMBL" id="JBHSKM010000035">
    <property type="protein sequence ID" value="MFC5219044.1"/>
    <property type="molecule type" value="Genomic_DNA"/>
</dbReference>
<keyword evidence="1" id="KW-0479">Metal-binding</keyword>
<protein>
    <submittedName>
        <fullName evidence="4">2OG-Fe(II) oxygenase</fullName>
        <ecNumber evidence="4">1.14.11.-</ecNumber>
    </submittedName>
</protein>
<evidence type="ECO:0000256" key="2">
    <source>
        <dbReference type="SAM" id="MobiDB-lite"/>
    </source>
</evidence>
<comment type="caution">
    <text evidence="4">The sequence shown here is derived from an EMBL/GenBank/DDBJ whole genome shotgun (WGS) entry which is preliminary data.</text>
</comment>
<dbReference type="RefSeq" id="WP_380862432.1">
    <property type="nucleotide sequence ID" value="NZ_JBHSKM010000035.1"/>
</dbReference>
<keyword evidence="1" id="KW-0408">Iron</keyword>
<dbReference type="PROSITE" id="PS51471">
    <property type="entry name" value="FE2OG_OXY"/>
    <property type="match status" value="1"/>
</dbReference>
<evidence type="ECO:0000313" key="5">
    <source>
        <dbReference type="Proteomes" id="UP001596263"/>
    </source>
</evidence>
<evidence type="ECO:0000259" key="3">
    <source>
        <dbReference type="PROSITE" id="PS51471"/>
    </source>
</evidence>
<evidence type="ECO:0000313" key="4">
    <source>
        <dbReference type="EMBL" id="MFC5219044.1"/>
    </source>
</evidence>
<dbReference type="Gene3D" id="2.60.120.620">
    <property type="entry name" value="q2cbj1_9rhob like domain"/>
    <property type="match status" value="1"/>
</dbReference>
<feature type="domain" description="Fe2OG dioxygenase" evidence="3">
    <location>
        <begin position="93"/>
        <end position="195"/>
    </location>
</feature>
<comment type="similarity">
    <text evidence="1">Belongs to the iron/ascorbate-dependent oxidoreductase family.</text>
</comment>
<dbReference type="Pfam" id="PF13640">
    <property type="entry name" value="2OG-FeII_Oxy_3"/>
    <property type="match status" value="1"/>
</dbReference>
<keyword evidence="5" id="KW-1185">Reference proteome</keyword>
<proteinExistence type="inferred from homology"/>
<gene>
    <name evidence="4" type="ORF">ACFPQ9_34915</name>
</gene>
<dbReference type="EC" id="1.14.11.-" evidence="4"/>
<reference evidence="5" key="1">
    <citation type="journal article" date="2019" name="Int. J. Syst. Evol. Microbiol.">
        <title>The Global Catalogue of Microorganisms (GCM) 10K type strain sequencing project: providing services to taxonomists for standard genome sequencing and annotation.</title>
        <authorList>
            <consortium name="The Broad Institute Genomics Platform"/>
            <consortium name="The Broad Institute Genome Sequencing Center for Infectious Disease"/>
            <person name="Wu L."/>
            <person name="Ma J."/>
        </authorList>
    </citation>
    <scope>NUCLEOTIDE SEQUENCE [LARGE SCALE GENOMIC DNA]</scope>
    <source>
        <strain evidence="5">KCTC 42586</strain>
    </source>
</reference>
<evidence type="ECO:0000256" key="1">
    <source>
        <dbReference type="RuleBase" id="RU003682"/>
    </source>
</evidence>
<feature type="compositionally biased region" description="Polar residues" evidence="2">
    <location>
        <begin position="37"/>
        <end position="49"/>
    </location>
</feature>
<dbReference type="GO" id="GO:0016491">
    <property type="term" value="F:oxidoreductase activity"/>
    <property type="evidence" value="ECO:0007669"/>
    <property type="project" value="UniProtKB-KW"/>
</dbReference>
<name>A0ABW0CTU6_STRCD</name>
<keyword evidence="1 4" id="KW-0560">Oxidoreductase</keyword>
<dbReference type="InterPro" id="IPR005123">
    <property type="entry name" value="Oxoglu/Fe-dep_dioxygenase_dom"/>
</dbReference>
<organism evidence="4 5">
    <name type="scientific">Streptomyces coerulescens</name>
    <dbReference type="NCBI Taxonomy" id="29304"/>
    <lineage>
        <taxon>Bacteria</taxon>
        <taxon>Bacillati</taxon>
        <taxon>Actinomycetota</taxon>
        <taxon>Actinomycetes</taxon>
        <taxon>Kitasatosporales</taxon>
        <taxon>Streptomycetaceae</taxon>
        <taxon>Streptomyces</taxon>
    </lineage>
</organism>
<feature type="region of interest" description="Disordered" evidence="2">
    <location>
        <begin position="28"/>
        <end position="49"/>
    </location>
</feature>
<dbReference type="Proteomes" id="UP001596263">
    <property type="component" value="Unassembled WGS sequence"/>
</dbReference>
<sequence length="216" mass="24114">MFGWTTFDVTSQLPDRWDTDIAEVVRKNQSDRLLTPPHSTSREGNGTPALCTSTVRGSVVWEELPWIVDLYRGRFRELGERFARRKVIAATDRRYAVVLNVQDPGGDRSECHVDTNPIACLLYATGHMPEAGGELAIANDVRSRSVAEVDHDCSVIYPQKGHLVFFDGRSHPHYVRAVTGGVTRIVVAMNYYTEECPESMRPADLDAYLYGSPVVG</sequence>
<accession>A0ABW0CTU6</accession>